<evidence type="ECO:0008006" key="2">
    <source>
        <dbReference type="Google" id="ProtNLM"/>
    </source>
</evidence>
<accession>A0A1W1C7K0</accession>
<dbReference type="AlphaFoldDB" id="A0A1W1C7K0"/>
<dbReference type="EMBL" id="FPHD01000057">
    <property type="protein sequence ID" value="SFV61729.1"/>
    <property type="molecule type" value="Genomic_DNA"/>
</dbReference>
<sequence length="234" mass="26798">MNTISIDFQKFIDWDNSPFILFSVQGKILYLNNTAEILFGYVSKKELYDLALAYAPKSFGHKTTTLTLNYDSFSFYAITVGYEDEEQISIRFYNAPRTKSATPIEQDKLVTTDINLLLEANIALFKTKNNNALRLLADPDIPSFKIDQNRFSKLLRKTLDTFRSSDSIHITLKLLVGEHVIISGKKKPIVQLSIEANGRYNESDEEIRTLATQSHITLLLKERTIRLEIPLIQD</sequence>
<reference evidence="1" key="1">
    <citation type="submission" date="2016-10" db="EMBL/GenBank/DDBJ databases">
        <authorList>
            <person name="de Groot N.N."/>
        </authorList>
    </citation>
    <scope>NUCLEOTIDE SEQUENCE</scope>
</reference>
<name>A0A1W1C7K0_9ZZZZ</name>
<proteinExistence type="predicted"/>
<organism evidence="1">
    <name type="scientific">hydrothermal vent metagenome</name>
    <dbReference type="NCBI Taxonomy" id="652676"/>
    <lineage>
        <taxon>unclassified sequences</taxon>
        <taxon>metagenomes</taxon>
        <taxon>ecological metagenomes</taxon>
    </lineage>
</organism>
<protein>
    <recommendedName>
        <fullName evidence="2">PAS domain-containing protein</fullName>
    </recommendedName>
</protein>
<gene>
    <name evidence="1" type="ORF">MNB_SV-8-1236</name>
</gene>
<evidence type="ECO:0000313" key="1">
    <source>
        <dbReference type="EMBL" id="SFV61729.1"/>
    </source>
</evidence>